<name>Q01PZ7_SOLUE</name>
<dbReference type="AlphaFoldDB" id="Q01PZ7"/>
<dbReference type="InParanoid" id="Q01PZ7"/>
<dbReference type="OrthoDB" id="5243271at2"/>
<sequence precursor="true">MKNEGLVYAAAAVLCLGCFLTPAKSQSSKHRGFNINTSGNAESCAELKVTSTNGEIAQINESFTLSKGEAPILELNAVNRGNIRVRGWDHADYSVETCKIAVADTRAAADQMARGISVSHAAGRISFNGPATDSTEWMAYFIVHAPRDASLNLEAANGPIDVRGVNGTVKLRASNGPIAIADCGGNVEAHTTNGPIAFSGDRGEVHLNAQNGPIALKFSGESWNGSQLEARTINGPLAVSLPENFRSGMRLETAGHSPVACSAAQCRNAWRDGRTIQMNGSNDTIRLSTENGPVAVNTAGQGKKII</sequence>
<dbReference type="STRING" id="234267.Acid_7364"/>
<proteinExistence type="predicted"/>
<dbReference type="EMBL" id="CP000473">
    <property type="protein sequence ID" value="ABJ88273.1"/>
    <property type="molecule type" value="Genomic_DNA"/>
</dbReference>
<organism evidence="1">
    <name type="scientific">Solibacter usitatus (strain Ellin6076)</name>
    <dbReference type="NCBI Taxonomy" id="234267"/>
    <lineage>
        <taxon>Bacteria</taxon>
        <taxon>Pseudomonadati</taxon>
        <taxon>Acidobacteriota</taxon>
        <taxon>Terriglobia</taxon>
        <taxon>Bryobacterales</taxon>
        <taxon>Solibacteraceae</taxon>
        <taxon>Candidatus Solibacter</taxon>
    </lineage>
</organism>
<protein>
    <recommendedName>
        <fullName evidence="2">Adhesin domain-containing protein</fullName>
    </recommendedName>
</protein>
<evidence type="ECO:0008006" key="2">
    <source>
        <dbReference type="Google" id="ProtNLM"/>
    </source>
</evidence>
<evidence type="ECO:0000313" key="1">
    <source>
        <dbReference type="EMBL" id="ABJ88273.1"/>
    </source>
</evidence>
<dbReference type="HOGENOM" id="CLU_908820_0_0_0"/>
<dbReference type="KEGG" id="sus:Acid_7364"/>
<reference evidence="1" key="1">
    <citation type="submission" date="2006-10" db="EMBL/GenBank/DDBJ databases">
        <title>Complete sequence of Solibacter usitatus Ellin6076.</title>
        <authorList>
            <consortium name="US DOE Joint Genome Institute"/>
            <person name="Copeland A."/>
            <person name="Lucas S."/>
            <person name="Lapidus A."/>
            <person name="Barry K."/>
            <person name="Detter J.C."/>
            <person name="Glavina del Rio T."/>
            <person name="Hammon N."/>
            <person name="Israni S."/>
            <person name="Dalin E."/>
            <person name="Tice H."/>
            <person name="Pitluck S."/>
            <person name="Thompson L.S."/>
            <person name="Brettin T."/>
            <person name="Bruce D."/>
            <person name="Han C."/>
            <person name="Tapia R."/>
            <person name="Gilna P."/>
            <person name="Schmutz J."/>
            <person name="Larimer F."/>
            <person name="Land M."/>
            <person name="Hauser L."/>
            <person name="Kyrpides N."/>
            <person name="Mikhailova N."/>
            <person name="Janssen P.H."/>
            <person name="Kuske C.R."/>
            <person name="Richardson P."/>
        </authorList>
    </citation>
    <scope>NUCLEOTIDE SEQUENCE</scope>
    <source>
        <strain evidence="1">Ellin6076</strain>
    </source>
</reference>
<gene>
    <name evidence="1" type="ordered locus">Acid_7364</name>
</gene>
<accession>Q01PZ7</accession>
<dbReference type="eggNOG" id="COG3595">
    <property type="taxonomic scope" value="Bacteria"/>
</dbReference>